<protein>
    <submittedName>
        <fullName evidence="1">Uncharacterized protein</fullName>
    </submittedName>
</protein>
<keyword evidence="2" id="KW-1185">Reference proteome</keyword>
<organism evidence="1 2">
    <name type="scientific">Pristionchus pacificus</name>
    <name type="common">Parasitic nematode worm</name>
    <dbReference type="NCBI Taxonomy" id="54126"/>
    <lineage>
        <taxon>Eukaryota</taxon>
        <taxon>Metazoa</taxon>
        <taxon>Ecdysozoa</taxon>
        <taxon>Nematoda</taxon>
        <taxon>Chromadorea</taxon>
        <taxon>Rhabditida</taxon>
        <taxon>Rhabditina</taxon>
        <taxon>Diplogasteromorpha</taxon>
        <taxon>Diplogasteroidea</taxon>
        <taxon>Neodiplogasteridae</taxon>
        <taxon>Pristionchus</taxon>
    </lineage>
</organism>
<dbReference type="Proteomes" id="UP000005239">
    <property type="component" value="Unassembled WGS sequence"/>
</dbReference>
<accession>A0A8R1UKX3</accession>
<dbReference type="AlphaFoldDB" id="A0A2A6C5T4"/>
<dbReference type="EnsemblMetazoa" id="PPA34570.1">
    <property type="protein sequence ID" value="PPA34570.1"/>
    <property type="gene ID" value="WBGene00272939"/>
</dbReference>
<evidence type="ECO:0000313" key="2">
    <source>
        <dbReference type="Proteomes" id="UP000005239"/>
    </source>
</evidence>
<proteinExistence type="predicted"/>
<gene>
    <name evidence="1" type="primary">WBGene00272939</name>
</gene>
<sequence length="300" mass="35042">MSSYWCRLGFTHLLNNWHMPTNTFLTAFLMLYIWKSPILRMVYQFNLLPILSIHLCYTLSANGFLLFRIFIDDCTTEMTSWELTLLFFWMEISYILVHIFIMFSLLLFLKRMQNSRIGRLFPITIPAVLSIQPILLVLRAHYHTSNFEYLVSNVRFDIGINANWFGTIDCGYTDTETIEQTINALSDFIMFVCGMTNIGLSSFLILCVQTERSCFPHLMLVYEVLFTIPTAAKNCLSHLYYHEETFSFIEDADDYAFFVAGAVIFFTLMWEKKRQSSNFDKDIGFVSVSNPEKKNSPQKL</sequence>
<reference evidence="2" key="1">
    <citation type="journal article" date="2008" name="Nat. Genet.">
        <title>The Pristionchus pacificus genome provides a unique perspective on nematode lifestyle and parasitism.</title>
        <authorList>
            <person name="Dieterich C."/>
            <person name="Clifton S.W."/>
            <person name="Schuster L.N."/>
            <person name="Chinwalla A."/>
            <person name="Delehaunty K."/>
            <person name="Dinkelacker I."/>
            <person name="Fulton L."/>
            <person name="Fulton R."/>
            <person name="Godfrey J."/>
            <person name="Minx P."/>
            <person name="Mitreva M."/>
            <person name="Roeseler W."/>
            <person name="Tian H."/>
            <person name="Witte H."/>
            <person name="Yang S.P."/>
            <person name="Wilson R.K."/>
            <person name="Sommer R.J."/>
        </authorList>
    </citation>
    <scope>NUCLEOTIDE SEQUENCE [LARGE SCALE GENOMIC DNA]</scope>
    <source>
        <strain evidence="2">PS312</strain>
    </source>
</reference>
<evidence type="ECO:0000313" key="1">
    <source>
        <dbReference type="EnsemblMetazoa" id="PPA34570.1"/>
    </source>
</evidence>
<accession>A0A2A6C5T4</accession>
<name>A0A2A6C5T4_PRIPA</name>
<reference evidence="1" key="2">
    <citation type="submission" date="2022-06" db="UniProtKB">
        <authorList>
            <consortium name="EnsemblMetazoa"/>
        </authorList>
    </citation>
    <scope>IDENTIFICATION</scope>
    <source>
        <strain evidence="1">PS312</strain>
    </source>
</reference>